<name>A0ABV0VZU7_9TELE</name>
<feature type="non-terminal residue" evidence="1">
    <location>
        <position position="1"/>
    </location>
</feature>
<evidence type="ECO:0000313" key="2">
    <source>
        <dbReference type="Proteomes" id="UP001444071"/>
    </source>
</evidence>
<accession>A0ABV0VZU7</accession>
<dbReference type="EMBL" id="JAHRIM010015950">
    <property type="protein sequence ID" value="MEQ2261883.1"/>
    <property type="molecule type" value="Genomic_DNA"/>
</dbReference>
<evidence type="ECO:0000313" key="1">
    <source>
        <dbReference type="EMBL" id="MEQ2261883.1"/>
    </source>
</evidence>
<sequence>SQTVEECGQKLKIILESQSNPQPNHHLLVHLSQYLNQVSQQSHTSPRLLGQTFTKIFFKHYLRAEGIQKLHIRILEALTAFGGLEMQSAPGRMKIISLPSVLHQKLQQKCLVSEMCRKYRLLPDLFG</sequence>
<comment type="caution">
    <text evidence="1">The sequence shown here is derived from an EMBL/GenBank/DDBJ whole genome shotgun (WGS) entry which is preliminary data.</text>
</comment>
<organism evidence="1 2">
    <name type="scientific">Xenotaenia resolanae</name>
    <dbReference type="NCBI Taxonomy" id="208358"/>
    <lineage>
        <taxon>Eukaryota</taxon>
        <taxon>Metazoa</taxon>
        <taxon>Chordata</taxon>
        <taxon>Craniata</taxon>
        <taxon>Vertebrata</taxon>
        <taxon>Euteleostomi</taxon>
        <taxon>Actinopterygii</taxon>
        <taxon>Neopterygii</taxon>
        <taxon>Teleostei</taxon>
        <taxon>Neoteleostei</taxon>
        <taxon>Acanthomorphata</taxon>
        <taxon>Ovalentaria</taxon>
        <taxon>Atherinomorphae</taxon>
        <taxon>Cyprinodontiformes</taxon>
        <taxon>Goodeidae</taxon>
        <taxon>Xenotaenia</taxon>
    </lineage>
</organism>
<keyword evidence="2" id="KW-1185">Reference proteome</keyword>
<proteinExistence type="predicted"/>
<gene>
    <name evidence="1" type="ORF">XENORESO_017402</name>
</gene>
<reference evidence="1 2" key="1">
    <citation type="submission" date="2021-06" db="EMBL/GenBank/DDBJ databases">
        <authorList>
            <person name="Palmer J.M."/>
        </authorList>
    </citation>
    <scope>NUCLEOTIDE SEQUENCE [LARGE SCALE GENOMIC DNA]</scope>
    <source>
        <strain evidence="1 2">XR_2019</strain>
        <tissue evidence="1">Muscle</tissue>
    </source>
</reference>
<dbReference type="Proteomes" id="UP001444071">
    <property type="component" value="Unassembled WGS sequence"/>
</dbReference>
<protein>
    <submittedName>
        <fullName evidence="1">Uncharacterized protein</fullName>
    </submittedName>
</protein>